<reference evidence="1 2" key="1">
    <citation type="journal article" date="2020" name="BMC Genomics">
        <title>Intraspecific diversification of the crop wild relative Brassica cretica Lam. using demographic model selection.</title>
        <authorList>
            <person name="Kioukis A."/>
            <person name="Michalopoulou V.A."/>
            <person name="Briers L."/>
            <person name="Pirintsos S."/>
            <person name="Studholme D.J."/>
            <person name="Pavlidis P."/>
            <person name="Sarris P.F."/>
        </authorList>
    </citation>
    <scope>NUCLEOTIDE SEQUENCE [LARGE SCALE GENOMIC DNA]</scope>
    <source>
        <strain evidence="2">cv. PFS-1207/04</strain>
    </source>
</reference>
<evidence type="ECO:0000313" key="2">
    <source>
        <dbReference type="Proteomes" id="UP000266723"/>
    </source>
</evidence>
<proteinExistence type="predicted"/>
<evidence type="ECO:0000313" key="1">
    <source>
        <dbReference type="EMBL" id="KAF3551687.1"/>
    </source>
</evidence>
<organism evidence="1 2">
    <name type="scientific">Brassica cretica</name>
    <name type="common">Mustard</name>
    <dbReference type="NCBI Taxonomy" id="69181"/>
    <lineage>
        <taxon>Eukaryota</taxon>
        <taxon>Viridiplantae</taxon>
        <taxon>Streptophyta</taxon>
        <taxon>Embryophyta</taxon>
        <taxon>Tracheophyta</taxon>
        <taxon>Spermatophyta</taxon>
        <taxon>Magnoliopsida</taxon>
        <taxon>eudicotyledons</taxon>
        <taxon>Gunneridae</taxon>
        <taxon>Pentapetalae</taxon>
        <taxon>rosids</taxon>
        <taxon>malvids</taxon>
        <taxon>Brassicales</taxon>
        <taxon>Brassicaceae</taxon>
        <taxon>Brassiceae</taxon>
        <taxon>Brassica</taxon>
    </lineage>
</organism>
<keyword evidence="2" id="KW-1185">Reference proteome</keyword>
<protein>
    <submittedName>
        <fullName evidence="1">Uncharacterized protein</fullName>
    </submittedName>
</protein>
<dbReference type="EMBL" id="QGKV02000832">
    <property type="protein sequence ID" value="KAF3551687.1"/>
    <property type="molecule type" value="Genomic_DNA"/>
</dbReference>
<accession>A0ABQ7CL21</accession>
<sequence length="85" mass="9756">MVTSASSKDQLQKLEAQHSKITERKRKVAFTMLYEDSWDLETLRCLARRHMHWIGETGGLNKKPAKEIDSVALKEFKTQCLLHGG</sequence>
<dbReference type="Proteomes" id="UP000266723">
    <property type="component" value="Unassembled WGS sequence"/>
</dbReference>
<gene>
    <name evidence="1" type="ORF">DY000_02001733</name>
</gene>
<comment type="caution">
    <text evidence="1">The sequence shown here is derived from an EMBL/GenBank/DDBJ whole genome shotgun (WGS) entry which is preliminary data.</text>
</comment>
<name>A0ABQ7CL21_BRACR</name>